<evidence type="ECO:0000313" key="3">
    <source>
        <dbReference type="EMBL" id="SFQ40068.1"/>
    </source>
</evidence>
<dbReference type="CDD" id="cd00081">
    <property type="entry name" value="Hint"/>
    <property type="match status" value="1"/>
</dbReference>
<feature type="signal peptide" evidence="1">
    <location>
        <begin position="1"/>
        <end position="24"/>
    </location>
</feature>
<evidence type="ECO:0000313" key="4">
    <source>
        <dbReference type="Proteomes" id="UP000199306"/>
    </source>
</evidence>
<gene>
    <name evidence="3" type="ORF">SAMN04515674_11767</name>
</gene>
<reference evidence="3 4" key="1">
    <citation type="submission" date="2016-10" db="EMBL/GenBank/DDBJ databases">
        <authorList>
            <person name="de Groot N.N."/>
        </authorList>
    </citation>
    <scope>NUCLEOTIDE SEQUENCE [LARGE SCALE GENOMIC DNA]</scope>
    <source>
        <strain evidence="4">E92,LMG 26720,CCM 7988</strain>
    </source>
</reference>
<dbReference type="EMBL" id="FOXH01000017">
    <property type="protein sequence ID" value="SFQ40068.1"/>
    <property type="molecule type" value="Genomic_DNA"/>
</dbReference>
<dbReference type="RefSeq" id="WP_092019325.1">
    <property type="nucleotide sequence ID" value="NZ_JBHUFO010000034.1"/>
</dbReference>
<dbReference type="PROSITE" id="PS50818">
    <property type="entry name" value="INTEIN_C_TER"/>
    <property type="match status" value="1"/>
</dbReference>
<feature type="chain" id="PRO_5011527552" evidence="1">
    <location>
        <begin position="25"/>
        <end position="1085"/>
    </location>
</feature>
<dbReference type="InterPro" id="IPR006141">
    <property type="entry name" value="Intein_N"/>
</dbReference>
<protein>
    <submittedName>
        <fullName evidence="3">Intein N-terminal splicing region</fullName>
    </submittedName>
</protein>
<dbReference type="Pfam" id="PF07591">
    <property type="entry name" value="PT-HINT"/>
    <property type="match status" value="1"/>
</dbReference>
<dbReference type="Pfam" id="PF14412">
    <property type="entry name" value="AHH"/>
    <property type="match status" value="1"/>
</dbReference>
<dbReference type="STRING" id="1079859.SAMN04515674_11767"/>
<evidence type="ECO:0000256" key="1">
    <source>
        <dbReference type="SAM" id="SignalP"/>
    </source>
</evidence>
<sequence length="1085" mass="119974">MNKIIRYFTLILIVCLSIVQFVQAEVSVNVDTRDSASQTFIEKYIEVGSRRLNEMIAQNEANDLNGESYKNIYVIDIAKEMVKSGFLANEEYLKSFTVRNDIVPEKVGKISLKEYDEAMISANNYLSNINTTLGAKAKIYMGLNLYMGDVFFTKEVTGVLNPSNFDMVTPGNEKGYTSVKTKFNDIYSAIYNNIINKTNVVVISYGRLREYIAFSEKDKIQAHPVIYGIWDIQKGSVAYLPGKNPNLGEVRKNSSNGITKNALEGKLESAVWAVADAILDLDPRFINVSTVVTALNSDEKKKYQDFFDALDRNLFDKENTIVLYYDDATISAYTSKKDELLKRGKDIIGVKLVGENVVKVDFILGKAKGLINNIQISGPSCYQESVVLSAQDEQEYSGFLTKLSLGTNILPELLRPQRVQYSLYKFIFRFLLCSTNEANVRASCKCAGPVDPSNGDTCDDMNKTCVFVGGAVNGLIDDLDIVSAVEGLGTLSLGFAGAVASVANWGWNRVKDLESPKSWDISDPQRIQAFCQTLSWKQTEDALKVLPSKVQQSAYWKKTMAVVDFINKFSNNTYNRGWAIATFWTLGEAAAKIVGKLTKKQLNKFVKSGDEAIAGVTALKTIWDAEDLVTDGTQIVTKNALGDATALLDNTPSGIRVLFNKFNKASGWFLNKAGEAGITKTYDEATGYLKIFSNGVGSETVAVIRKNGDEAVLEIKKYSDDGVDVPFDNSPSMEIIEPNGTKAQTEITVGIDANNNFVCVDGINCFSKGTEIAVEGGHRKIEELKPGDLVKSYNASTGRVILNKVVGIFHKTASKLIKVFIKGDTITTTSEHPFYVNNTWLPAEKLYKGLRLLTLSGALISVDSVATVQETLSVYNFEVEHSHNYFVGNEEYLVHNACRIIDGASDKVQKAYNSASGSKLANALASSKPMVSSLNKYAYNAHHLIPKEIIVKLKGSLFAAIDAGFDFNGKVNGKWLKRYVGNGNNKYGDLDGLHTGHSKYNEAIVILFQEFEKLAKNKLPNGQFNPQRCFDFCNDLTQELEKMTNNLQVKRAATPLSTKMTLDDLESEILNLLTDTSKSLNQKYL</sequence>
<dbReference type="Gene3D" id="2.170.16.10">
    <property type="entry name" value="Hedgehog/Intein (Hint) domain"/>
    <property type="match status" value="1"/>
</dbReference>
<keyword evidence="4" id="KW-1185">Reference proteome</keyword>
<dbReference type="PROSITE" id="PS50817">
    <property type="entry name" value="INTEIN_N_TER"/>
    <property type="match status" value="1"/>
</dbReference>
<dbReference type="InterPro" id="IPR030934">
    <property type="entry name" value="Intein_C"/>
</dbReference>
<name>A0A1I5Y796_9BACT</name>
<dbReference type="SUPFAM" id="SSF51294">
    <property type="entry name" value="Hedgehog/intein (Hint) domain"/>
    <property type="match status" value="1"/>
</dbReference>
<evidence type="ECO:0000259" key="2">
    <source>
        <dbReference type="SMART" id="SM00306"/>
    </source>
</evidence>
<dbReference type="AlphaFoldDB" id="A0A1I5Y796"/>
<organism evidence="3 4">
    <name type="scientific">Pseudarcicella hirudinis</name>
    <dbReference type="NCBI Taxonomy" id="1079859"/>
    <lineage>
        <taxon>Bacteria</taxon>
        <taxon>Pseudomonadati</taxon>
        <taxon>Bacteroidota</taxon>
        <taxon>Cytophagia</taxon>
        <taxon>Cytophagales</taxon>
        <taxon>Flectobacillaceae</taxon>
        <taxon>Pseudarcicella</taxon>
    </lineage>
</organism>
<proteinExistence type="predicted"/>
<dbReference type="NCBIfam" id="TIGR01445">
    <property type="entry name" value="intein_Nterm"/>
    <property type="match status" value="1"/>
</dbReference>
<dbReference type="GO" id="GO:0016539">
    <property type="term" value="P:intein-mediated protein splicing"/>
    <property type="evidence" value="ECO:0007669"/>
    <property type="project" value="InterPro"/>
</dbReference>
<dbReference type="Proteomes" id="UP000199306">
    <property type="component" value="Unassembled WGS sequence"/>
</dbReference>
<dbReference type="SMART" id="SM00306">
    <property type="entry name" value="HintN"/>
    <property type="match status" value="1"/>
</dbReference>
<dbReference type="InterPro" id="IPR003587">
    <property type="entry name" value="Hint_dom_N"/>
</dbReference>
<dbReference type="OrthoDB" id="6225685at2"/>
<keyword evidence="1" id="KW-0732">Signal</keyword>
<accession>A0A1I5Y796</accession>
<dbReference type="InterPro" id="IPR032871">
    <property type="entry name" value="AHH_dom_containing"/>
</dbReference>
<feature type="domain" description="Hint" evidence="2">
    <location>
        <begin position="763"/>
        <end position="856"/>
    </location>
</feature>
<dbReference type="InterPro" id="IPR036844">
    <property type="entry name" value="Hint_dom_sf"/>
</dbReference>